<dbReference type="GO" id="GO:0005742">
    <property type="term" value="C:mitochondrial outer membrane translocase complex"/>
    <property type="evidence" value="ECO:0007669"/>
    <property type="project" value="InterPro"/>
</dbReference>
<evidence type="ECO:0000256" key="3">
    <source>
        <dbReference type="ARBA" id="ARBA00022448"/>
    </source>
</evidence>
<evidence type="ECO:0000256" key="1">
    <source>
        <dbReference type="ARBA" id="ARBA00004572"/>
    </source>
</evidence>
<comment type="similarity">
    <text evidence="2">Belongs to the Tom7 family.</text>
</comment>
<evidence type="ECO:0000256" key="8">
    <source>
        <dbReference type="ARBA" id="ARBA00023128"/>
    </source>
</evidence>
<dbReference type="Proteomes" id="UP000092461">
    <property type="component" value="Unassembled WGS sequence"/>
</dbReference>
<evidence type="ECO:0000256" key="5">
    <source>
        <dbReference type="ARBA" id="ARBA00022787"/>
    </source>
</evidence>
<evidence type="ECO:0000256" key="2">
    <source>
        <dbReference type="ARBA" id="ARBA00010917"/>
    </source>
</evidence>
<evidence type="ECO:0000256" key="9">
    <source>
        <dbReference type="ARBA" id="ARBA00023136"/>
    </source>
</evidence>
<organism evidence="10 11">
    <name type="scientific">Lutzomyia longipalpis</name>
    <name type="common">Sand fly</name>
    <dbReference type="NCBI Taxonomy" id="7200"/>
    <lineage>
        <taxon>Eukaryota</taxon>
        <taxon>Metazoa</taxon>
        <taxon>Ecdysozoa</taxon>
        <taxon>Arthropoda</taxon>
        <taxon>Hexapoda</taxon>
        <taxon>Insecta</taxon>
        <taxon>Pterygota</taxon>
        <taxon>Neoptera</taxon>
        <taxon>Endopterygota</taxon>
        <taxon>Diptera</taxon>
        <taxon>Nematocera</taxon>
        <taxon>Psychodoidea</taxon>
        <taxon>Psychodidae</taxon>
        <taxon>Lutzomyia</taxon>
        <taxon>Lutzomyia</taxon>
    </lineage>
</organism>
<keyword evidence="9" id="KW-0472">Membrane</keyword>
<keyword evidence="7" id="KW-1133">Transmembrane helix</keyword>
<dbReference type="VEuPathDB" id="VectorBase:LLOJ006749"/>
<name>A0A1B0EZE0_LUTLO</name>
<dbReference type="InterPro" id="IPR012621">
    <property type="entry name" value="Tom7"/>
</dbReference>
<dbReference type="AlphaFoldDB" id="A0A1B0EZE0"/>
<evidence type="ECO:0000313" key="11">
    <source>
        <dbReference type="Proteomes" id="UP000092461"/>
    </source>
</evidence>
<evidence type="ECO:0000256" key="7">
    <source>
        <dbReference type="ARBA" id="ARBA00022989"/>
    </source>
</evidence>
<sequence>KRQKFASFSFSGSARIVNFLHFLHIFQNFHTMSLTPEAKERLRIVFSVAKTVFHWGFIPGVLYLAERPLHGNINEFHLNMEIMENNIMPEEVGVDDSADSAIGEEIDADEEIRSA</sequence>
<proteinExistence type="inferred from homology"/>
<keyword evidence="6" id="KW-0653">Protein transport</keyword>
<keyword evidence="3" id="KW-0813">Transport</keyword>
<protein>
    <submittedName>
        <fullName evidence="10">Uncharacterized protein</fullName>
    </submittedName>
</protein>
<evidence type="ECO:0000313" key="10">
    <source>
        <dbReference type="EnsemblMetazoa" id="LLOJ006749-PA"/>
    </source>
</evidence>
<dbReference type="EnsemblMetazoa" id="LLOJ006749-RA">
    <property type="protein sequence ID" value="LLOJ006749-PA"/>
    <property type="gene ID" value="LLOJ006749"/>
</dbReference>
<accession>A0A1B0EZE0</accession>
<keyword evidence="8" id="KW-0496">Mitochondrion</keyword>
<keyword evidence="4" id="KW-0812">Transmembrane</keyword>
<comment type="subcellular location">
    <subcellularLocation>
        <location evidence="1">Mitochondrion outer membrane</location>
        <topology evidence="1">Single-pass membrane protein</topology>
    </subcellularLocation>
</comment>
<keyword evidence="5" id="KW-1000">Mitochondrion outer membrane</keyword>
<keyword evidence="11" id="KW-1185">Reference proteome</keyword>
<evidence type="ECO:0000256" key="4">
    <source>
        <dbReference type="ARBA" id="ARBA00022692"/>
    </source>
</evidence>
<reference evidence="10" key="1">
    <citation type="submission" date="2020-05" db="UniProtKB">
        <authorList>
            <consortium name="EnsemblMetazoa"/>
        </authorList>
    </citation>
    <scope>IDENTIFICATION</scope>
    <source>
        <strain evidence="10">Jacobina</strain>
    </source>
</reference>
<dbReference type="EMBL" id="AJWK01022388">
    <property type="status" value="NOT_ANNOTATED_CDS"/>
    <property type="molecule type" value="Genomic_DNA"/>
</dbReference>
<dbReference type="Pfam" id="PF08038">
    <property type="entry name" value="Tom7"/>
    <property type="match status" value="1"/>
</dbReference>
<evidence type="ECO:0000256" key="6">
    <source>
        <dbReference type="ARBA" id="ARBA00022927"/>
    </source>
</evidence>
<dbReference type="GO" id="GO:0030150">
    <property type="term" value="P:protein import into mitochondrial matrix"/>
    <property type="evidence" value="ECO:0007669"/>
    <property type="project" value="InterPro"/>
</dbReference>